<evidence type="ECO:0000313" key="2">
    <source>
        <dbReference type="EMBL" id="EMQ99934.1"/>
    </source>
</evidence>
<keyword evidence="3" id="KW-1185">Reference proteome</keyword>
<feature type="region of interest" description="Disordered" evidence="1">
    <location>
        <begin position="125"/>
        <end position="182"/>
    </location>
</feature>
<gene>
    <name evidence="2" type="ORF">ADIAG_01040</name>
</gene>
<evidence type="ECO:0000256" key="1">
    <source>
        <dbReference type="SAM" id="MobiDB-lite"/>
    </source>
</evidence>
<reference evidence="2 3" key="1">
    <citation type="journal article" date="2013" name="Genome Announc.">
        <title>Draft Genome Sequence of Arthrobacter gangotriensis Strain Lz1yT, Isolated from a Penguin Rookery Soil Sample Collected in Antarctica, near the Indian Station Dakshin Gangotri.</title>
        <authorList>
            <person name="Shivaji S."/>
            <person name="Ara S."/>
            <person name="Bandi S."/>
            <person name="Singh A."/>
            <person name="Kumar Pinnaka A."/>
        </authorList>
    </citation>
    <scope>NUCLEOTIDE SEQUENCE [LARGE SCALE GENOMIC DNA]</scope>
    <source>
        <strain evidence="2 3">Lz1y</strain>
    </source>
</reference>
<name>M7NDN5_9MICC</name>
<dbReference type="eggNOG" id="COG0726">
    <property type="taxonomic scope" value="Bacteria"/>
</dbReference>
<dbReference type="Proteomes" id="UP000012015">
    <property type="component" value="Unassembled WGS sequence"/>
</dbReference>
<dbReference type="InterPro" id="IPR011330">
    <property type="entry name" value="Glyco_hydro/deAcase_b/a-brl"/>
</dbReference>
<dbReference type="AlphaFoldDB" id="M7NDN5"/>
<comment type="caution">
    <text evidence="2">The sequence shown here is derived from an EMBL/GenBank/DDBJ whole genome shotgun (WGS) entry which is preliminary data.</text>
</comment>
<proteinExistence type="predicted"/>
<accession>M7NDN5</accession>
<protein>
    <submittedName>
        <fullName evidence="2">Polysaccharide deacetylase</fullName>
    </submittedName>
</protein>
<dbReference type="STRING" id="1276920.ADIAG_01040"/>
<organism evidence="2 3">
    <name type="scientific">Paeniglutamicibacter gangotriensis Lz1y</name>
    <dbReference type="NCBI Taxonomy" id="1276920"/>
    <lineage>
        <taxon>Bacteria</taxon>
        <taxon>Bacillati</taxon>
        <taxon>Actinomycetota</taxon>
        <taxon>Actinomycetes</taxon>
        <taxon>Micrococcales</taxon>
        <taxon>Micrococcaceae</taxon>
        <taxon>Paeniglutamicibacter</taxon>
    </lineage>
</organism>
<dbReference type="EMBL" id="AOCK01000002">
    <property type="protein sequence ID" value="EMQ99934.1"/>
    <property type="molecule type" value="Genomic_DNA"/>
</dbReference>
<evidence type="ECO:0000313" key="3">
    <source>
        <dbReference type="Proteomes" id="UP000012015"/>
    </source>
</evidence>
<dbReference type="SUPFAM" id="SSF88713">
    <property type="entry name" value="Glycoside hydrolase/deacetylase"/>
    <property type="match status" value="1"/>
</dbReference>
<dbReference type="GO" id="GO:0005975">
    <property type="term" value="P:carbohydrate metabolic process"/>
    <property type="evidence" value="ECO:0007669"/>
    <property type="project" value="InterPro"/>
</dbReference>
<dbReference type="Gene3D" id="3.20.20.370">
    <property type="entry name" value="Glycoside hydrolase/deacetylase"/>
    <property type="match status" value="1"/>
</dbReference>
<sequence>MTRSSVSRSKTDPAYNVEVIGITEEAPRLMRPLSGTVNRVRYGASPPLPRWLSDMDTLDWKLRDSTTVIADVLHEPQPGSFVLMHAIHGASVNAMPTILSGLKARAKGHGTLTAFEILVDETPKSRTVHSHGPVPKLNTLRPRGPRLPPALSARRRTPEAGGDLLGEEPIVAHHYHGAREVQ</sequence>